<protein>
    <submittedName>
        <fullName evidence="2">Uncharacterized protein</fullName>
    </submittedName>
</protein>
<name>A0A7X1GHX6_9PSED</name>
<keyword evidence="1" id="KW-1133">Transmembrane helix</keyword>
<dbReference type="AlphaFoldDB" id="A0A7X1GHX6"/>
<keyword evidence="3" id="KW-1185">Reference proteome</keyword>
<dbReference type="EMBL" id="JACMYG010000031">
    <property type="protein sequence ID" value="MBC2692706.1"/>
    <property type="molecule type" value="Genomic_DNA"/>
</dbReference>
<dbReference type="RefSeq" id="WP_185818979.1">
    <property type="nucleotide sequence ID" value="NZ_JACMYG010000031.1"/>
</dbReference>
<comment type="caution">
    <text evidence="2">The sequence shown here is derived from an EMBL/GenBank/DDBJ whole genome shotgun (WGS) entry which is preliminary data.</text>
</comment>
<evidence type="ECO:0000313" key="2">
    <source>
        <dbReference type="EMBL" id="MBC2692706.1"/>
    </source>
</evidence>
<evidence type="ECO:0000256" key="1">
    <source>
        <dbReference type="SAM" id="Phobius"/>
    </source>
</evidence>
<reference evidence="2 3" key="1">
    <citation type="submission" date="2020-08" db="EMBL/GenBank/DDBJ databases">
        <title>Pseudomonas sp. nov.</title>
        <authorList>
            <person name="Gieschler S."/>
            <person name="Fiedler G."/>
            <person name="Brinks E."/>
            <person name="Boehnlein C."/>
            <person name="Franz C.M.A.P."/>
            <person name="Kabisch J."/>
        </authorList>
    </citation>
    <scope>NUCLEOTIDE SEQUENCE [LARGE SCALE GENOMIC DNA]</scope>
    <source>
        <strain evidence="2 3">MBT-1</strain>
    </source>
</reference>
<proteinExistence type="predicted"/>
<feature type="transmembrane region" description="Helical" evidence="1">
    <location>
        <begin position="24"/>
        <end position="43"/>
    </location>
</feature>
<dbReference type="Proteomes" id="UP000526003">
    <property type="component" value="Unassembled WGS sequence"/>
</dbReference>
<keyword evidence="1" id="KW-0812">Transmembrane</keyword>
<gene>
    <name evidence="2" type="ORF">H7995_23230</name>
</gene>
<evidence type="ECO:0000313" key="3">
    <source>
        <dbReference type="Proteomes" id="UP000526003"/>
    </source>
</evidence>
<organism evidence="2 3">
    <name type="scientific">Pseudomonas kielensis</name>
    <dbReference type="NCBI Taxonomy" id="2762577"/>
    <lineage>
        <taxon>Bacteria</taxon>
        <taxon>Pseudomonadati</taxon>
        <taxon>Pseudomonadota</taxon>
        <taxon>Gammaproteobacteria</taxon>
        <taxon>Pseudomonadales</taxon>
        <taxon>Pseudomonadaceae</taxon>
        <taxon>Pseudomonas</taxon>
    </lineage>
</organism>
<keyword evidence="1" id="KW-0472">Membrane</keyword>
<accession>A0A7X1GHX6</accession>
<sequence length="108" mass="12196">MGRKLLLFLALAAAASFATGNYWIIAVALLVEFGVVLLVVPVINNRCNMQYMADLRKLNRGNMDLQSGWVKKPWQHDEGECMRQKEILAAKIEAYAVESAAWRKKSIE</sequence>